<comment type="caution">
    <text evidence="11">The sequence shown here is derived from an EMBL/GenBank/DDBJ whole genome shotgun (WGS) entry which is preliminary data.</text>
</comment>
<dbReference type="InterPro" id="IPR001304">
    <property type="entry name" value="C-type_lectin-like"/>
</dbReference>
<proteinExistence type="predicted"/>
<evidence type="ECO:0000256" key="8">
    <source>
        <dbReference type="PROSITE-ProRule" id="PRU00175"/>
    </source>
</evidence>
<keyword evidence="7" id="KW-0539">Nucleus</keyword>
<feature type="domain" description="C-type lectin" evidence="9">
    <location>
        <begin position="456"/>
        <end position="558"/>
    </location>
</feature>
<evidence type="ECO:0000313" key="11">
    <source>
        <dbReference type="EMBL" id="CAK0854704.1"/>
    </source>
</evidence>
<dbReference type="Gene3D" id="3.10.100.10">
    <property type="entry name" value="Mannose-Binding Protein A, subunit A"/>
    <property type="match status" value="1"/>
</dbReference>
<keyword evidence="2" id="KW-0813">Transport</keyword>
<keyword evidence="8" id="KW-0479">Metal-binding</keyword>
<name>A0ABN9U6R9_9DINO</name>
<dbReference type="Pfam" id="PF04121">
    <property type="entry name" value="Nup84_Nup100"/>
    <property type="match status" value="1"/>
</dbReference>
<dbReference type="PROSITE" id="PS50041">
    <property type="entry name" value="C_TYPE_LECTIN_2"/>
    <property type="match status" value="1"/>
</dbReference>
<evidence type="ECO:0000313" key="12">
    <source>
        <dbReference type="Proteomes" id="UP001189429"/>
    </source>
</evidence>
<dbReference type="InterPro" id="IPR013083">
    <property type="entry name" value="Znf_RING/FYVE/PHD"/>
</dbReference>
<dbReference type="PANTHER" id="PTHR13003">
    <property type="entry name" value="NUP107-RELATED"/>
    <property type="match status" value="1"/>
</dbReference>
<accession>A0ABN9U6R9</accession>
<dbReference type="PROSITE" id="PS50089">
    <property type="entry name" value="ZF_RING_2"/>
    <property type="match status" value="1"/>
</dbReference>
<keyword evidence="6" id="KW-0906">Nuclear pore complex</keyword>
<organism evidence="11 12">
    <name type="scientific">Prorocentrum cordatum</name>
    <dbReference type="NCBI Taxonomy" id="2364126"/>
    <lineage>
        <taxon>Eukaryota</taxon>
        <taxon>Sar</taxon>
        <taxon>Alveolata</taxon>
        <taxon>Dinophyceae</taxon>
        <taxon>Prorocentrales</taxon>
        <taxon>Prorocentraceae</taxon>
        <taxon>Prorocentrum</taxon>
    </lineage>
</organism>
<dbReference type="Proteomes" id="UP001189429">
    <property type="component" value="Unassembled WGS sequence"/>
</dbReference>
<dbReference type="CDD" id="cd00037">
    <property type="entry name" value="CLECT"/>
    <property type="match status" value="1"/>
</dbReference>
<keyword evidence="3" id="KW-0509">mRNA transport</keyword>
<evidence type="ECO:0000256" key="6">
    <source>
        <dbReference type="ARBA" id="ARBA00023132"/>
    </source>
</evidence>
<dbReference type="Gene3D" id="1.10.3450.20">
    <property type="match status" value="1"/>
</dbReference>
<evidence type="ECO:0000256" key="4">
    <source>
        <dbReference type="ARBA" id="ARBA00022927"/>
    </source>
</evidence>
<evidence type="ECO:0000256" key="1">
    <source>
        <dbReference type="ARBA" id="ARBA00004567"/>
    </source>
</evidence>
<evidence type="ECO:0000259" key="10">
    <source>
        <dbReference type="PROSITE" id="PS50089"/>
    </source>
</evidence>
<keyword evidence="8" id="KW-0862">Zinc</keyword>
<keyword evidence="5" id="KW-0811">Translocation</keyword>
<evidence type="ECO:0008006" key="13">
    <source>
        <dbReference type="Google" id="ProtNLM"/>
    </source>
</evidence>
<sequence length="1422" mass="154265">MVRHRRWPAMDFSHLHHMHTSRDTFTDSTDDSPRDCTPEAGVARTGSFSASALLQRVRPASLGAGWAAWSSDSLQHAQSSDSIVWAPASEASLTGPTWGQYLLRPLRFVRALASPTAPDGLRYCAMVERALSEGASSPTAAAPVPRTLLPDGRETVCAICTEPLLPGEPVQPMLGCIHLFHSGCIEGHIRARCQSASQDAALEGVVLCPLCRGPLLACCEEQLPDEERRFAAPLGAEERVAAPLGAGRAPEPGDPSTPASMESGLTLLVFNAGVELCTAQAALGRGVRLALAFLACFSALAACRFLITQRARWTVCFVTLLLYSVSTATSFKLGVNTSTHETEWQQPPLRTEAQLSACAAYAGEYEVWYNGEQRSTNLIIYCDCTATQPGIFTDSLRFTSVSSQCPGLGASQFYILNTHGSGKYECLYQSGTTISGYHYISWNAYWGTIEYRLISRDSICNPFTVDCTGRNYANQVAYCQSQGLSIASIHNDADNNAILNLLQSQGCNAYIGAESNGAGVWSWRDGTPWNYVSPLNDGISGYSCVRWEIYSTWKLLLCLHHAEYEASQCRRSWTRPAWRTEAQALQHVFLESRSLRRLGAVLRWLRWAHRWGPAGRRAAEEATGADDEAGEDAACLKAAGREAPACYESTRRALQRDLQLQELLPRPLEGPPVLHPDGPLQQRGRFRVEDLEDERRLLLHLWIHLRRGDLRGALRLCAEAGQPWRTALLQGMLPFACGEDETVGYDSPHEEGDAAALSLKERQPDWTEVGVLDTDSPNNGNEWRRVWKEQCWDAADRGLRLGGTAMDVHELAMYGFCSGNQEALAAVCGSSWGDCVFAELHCLKEWLAERLLSEGRHEFCADADAFLGEGDAGLLDPAETPAGRARRAAKLHGRLGGALPPGWARAVARLEEVVAHEVGQLLERLRSEGAPPQVRGEALEPMARLQAELIEAAWQPEGPCEAALARLRGWLADGLGGGPCPLLVKQFACHFAIWQKELAAAAPGPPLRIDDIVEGHVRELVAVAAGAGLQNPLEGNQVELIAEHTAALSQERRLDAFASLMLAACAWKGRAPSGPQGDELPAIRQGLLTQCLRAFWARFPQEAFALLAILARKVLRVGEGLDEEVSIPDVGPVGAAAVCPSEISLVLHCLTVSWLLLCDQAAEPAVVQAALSGLRLVLGAGPLEEAEARGLLASAEGFGRLALERVVLPLLVDSLLVLAAAAPEGAVEVLPALQESGLWCDARGCGARCFETLAELEWYVGLRQKHRDWSAAQAAARAMRGEAGPRLEGYGLDLRLAARATAEDLAEAEQVCGVARASLLDLALPRLAQDQPLLRQLSDTHTLLPEQQWEGLRRAIASQVLFLLLSVFEAEGDFDGAMNDLAVAVAQSPWVLQLLQPQQIRAFLRRFALLPSGDTARVGAAL</sequence>
<dbReference type="Gene3D" id="3.30.40.10">
    <property type="entry name" value="Zinc/RING finger domain, C3HC4 (zinc finger)"/>
    <property type="match status" value="1"/>
</dbReference>
<gene>
    <name evidence="11" type="ORF">PCOR1329_LOCUS45684</name>
</gene>
<dbReference type="InterPro" id="IPR007252">
    <property type="entry name" value="Nup84/Nup107"/>
</dbReference>
<comment type="subcellular location">
    <subcellularLocation>
        <location evidence="1">Nucleus</location>
        <location evidence="1">Nuclear pore complex</location>
    </subcellularLocation>
</comment>
<dbReference type="InterPro" id="IPR016187">
    <property type="entry name" value="CTDL_fold"/>
</dbReference>
<dbReference type="SUPFAM" id="SSF57850">
    <property type="entry name" value="RING/U-box"/>
    <property type="match status" value="1"/>
</dbReference>
<reference evidence="11" key="1">
    <citation type="submission" date="2023-10" db="EMBL/GenBank/DDBJ databases">
        <authorList>
            <person name="Chen Y."/>
            <person name="Shah S."/>
            <person name="Dougan E. K."/>
            <person name="Thang M."/>
            <person name="Chan C."/>
        </authorList>
    </citation>
    <scope>NUCLEOTIDE SEQUENCE [LARGE SCALE GENOMIC DNA]</scope>
</reference>
<dbReference type="PANTHER" id="PTHR13003:SF2">
    <property type="entry name" value="NUCLEAR PORE COMPLEX PROTEIN NUP107"/>
    <property type="match status" value="1"/>
</dbReference>
<evidence type="ECO:0000259" key="9">
    <source>
        <dbReference type="PROSITE" id="PS50041"/>
    </source>
</evidence>
<protein>
    <recommendedName>
        <fullName evidence="13">Nuclear pore complex protein Nup85</fullName>
    </recommendedName>
</protein>
<evidence type="ECO:0000256" key="5">
    <source>
        <dbReference type="ARBA" id="ARBA00023010"/>
    </source>
</evidence>
<evidence type="ECO:0000256" key="7">
    <source>
        <dbReference type="ARBA" id="ARBA00023242"/>
    </source>
</evidence>
<keyword evidence="12" id="KW-1185">Reference proteome</keyword>
<keyword evidence="4" id="KW-0653">Protein transport</keyword>
<evidence type="ECO:0000256" key="3">
    <source>
        <dbReference type="ARBA" id="ARBA00022816"/>
    </source>
</evidence>
<dbReference type="EMBL" id="CAUYUJ010015493">
    <property type="protein sequence ID" value="CAK0854704.1"/>
    <property type="molecule type" value="Genomic_DNA"/>
</dbReference>
<keyword evidence="8" id="KW-0863">Zinc-finger</keyword>
<evidence type="ECO:0000256" key="2">
    <source>
        <dbReference type="ARBA" id="ARBA00022448"/>
    </source>
</evidence>
<dbReference type="InterPro" id="IPR016186">
    <property type="entry name" value="C-type_lectin-like/link_sf"/>
</dbReference>
<dbReference type="SUPFAM" id="SSF56436">
    <property type="entry name" value="C-type lectin-like"/>
    <property type="match status" value="1"/>
</dbReference>
<feature type="domain" description="RING-type" evidence="10">
    <location>
        <begin position="157"/>
        <end position="212"/>
    </location>
</feature>
<dbReference type="InterPro" id="IPR001841">
    <property type="entry name" value="Znf_RING"/>
</dbReference>